<name>A0A059BZS8_EUCGR</name>
<dbReference type="EMBL" id="KK198757">
    <property type="protein sequence ID" value="KCW71459.1"/>
    <property type="molecule type" value="Genomic_DNA"/>
</dbReference>
<dbReference type="AlphaFoldDB" id="A0A059BZS8"/>
<reference evidence="1" key="1">
    <citation type="submission" date="2013-07" db="EMBL/GenBank/DDBJ databases">
        <title>The genome of Eucalyptus grandis.</title>
        <authorList>
            <person name="Schmutz J."/>
            <person name="Hayes R."/>
            <person name="Myburg A."/>
            <person name="Tuskan G."/>
            <person name="Grattapaglia D."/>
            <person name="Rokhsar D.S."/>
        </authorList>
    </citation>
    <scope>NUCLEOTIDE SEQUENCE</scope>
    <source>
        <tissue evidence="1">Leaf extractions</tissue>
    </source>
</reference>
<sequence>MQRIGGPRCKGQVKNAVFLRWTADLGIESTYRRGEAVKRMVGGVLKGGKGIPVVDEGTSEGRIGCAISLGEWFSSAFVGRSAHTKPGFLLDSRTGVGVGVGVGVGRDGGRVVFLLNEGELMFDRRGRQGRERE</sequence>
<evidence type="ECO:0000313" key="1">
    <source>
        <dbReference type="EMBL" id="KCW71459.1"/>
    </source>
</evidence>
<gene>
    <name evidence="1" type="ORF">EUGRSUZ_E00021</name>
</gene>
<accession>A0A059BZS8</accession>
<organism evidence="1">
    <name type="scientific">Eucalyptus grandis</name>
    <name type="common">Flooded gum</name>
    <dbReference type="NCBI Taxonomy" id="71139"/>
    <lineage>
        <taxon>Eukaryota</taxon>
        <taxon>Viridiplantae</taxon>
        <taxon>Streptophyta</taxon>
        <taxon>Embryophyta</taxon>
        <taxon>Tracheophyta</taxon>
        <taxon>Spermatophyta</taxon>
        <taxon>Magnoliopsida</taxon>
        <taxon>eudicotyledons</taxon>
        <taxon>Gunneridae</taxon>
        <taxon>Pentapetalae</taxon>
        <taxon>rosids</taxon>
        <taxon>malvids</taxon>
        <taxon>Myrtales</taxon>
        <taxon>Myrtaceae</taxon>
        <taxon>Myrtoideae</taxon>
        <taxon>Eucalypteae</taxon>
        <taxon>Eucalyptus</taxon>
    </lineage>
</organism>
<protein>
    <submittedName>
        <fullName evidence="1">Uncharacterized protein</fullName>
    </submittedName>
</protein>
<proteinExistence type="predicted"/>
<dbReference type="InParanoid" id="A0A059BZS8"/>
<dbReference type="Gramene" id="KCW71459">
    <property type="protein sequence ID" value="KCW71459"/>
    <property type="gene ID" value="EUGRSUZ_E00021"/>
</dbReference>